<dbReference type="GO" id="GO:0051213">
    <property type="term" value="F:dioxygenase activity"/>
    <property type="evidence" value="ECO:0007669"/>
    <property type="project" value="InterPro"/>
</dbReference>
<proteinExistence type="predicted"/>
<evidence type="ECO:0000256" key="1">
    <source>
        <dbReference type="SAM" id="MobiDB-lite"/>
    </source>
</evidence>
<feature type="compositionally biased region" description="Polar residues" evidence="1">
    <location>
        <begin position="248"/>
        <end position="259"/>
    </location>
</feature>
<dbReference type="InterPro" id="IPR011051">
    <property type="entry name" value="RmlC_Cupin_sf"/>
</dbReference>
<dbReference type="PANTHER" id="PTHR41517">
    <property type="entry name" value="1,2-DIOXYGENASE PROTEIN-RELATED"/>
    <property type="match status" value="1"/>
</dbReference>
<dbReference type="PANTHER" id="PTHR41517:SF1">
    <property type="entry name" value="CUPIN"/>
    <property type="match status" value="1"/>
</dbReference>
<evidence type="ECO:0000313" key="2">
    <source>
        <dbReference type="EMBL" id="TXC62379.1"/>
    </source>
</evidence>
<organism evidence="2 3">
    <name type="scientific">Allosphingosinicella ginsenosidimutans</name>
    <dbReference type="NCBI Taxonomy" id="1176539"/>
    <lineage>
        <taxon>Bacteria</taxon>
        <taxon>Pseudomonadati</taxon>
        <taxon>Pseudomonadota</taxon>
        <taxon>Alphaproteobacteria</taxon>
        <taxon>Sphingomonadales</taxon>
        <taxon>Sphingomonadaceae</taxon>
        <taxon>Allosphingosinicella</taxon>
    </lineage>
</organism>
<evidence type="ECO:0008006" key="4">
    <source>
        <dbReference type="Google" id="ProtNLM"/>
    </source>
</evidence>
<gene>
    <name evidence="2" type="ORF">FRZ32_01135</name>
</gene>
<keyword evidence="3" id="KW-1185">Reference proteome</keyword>
<reference evidence="2 3" key="1">
    <citation type="journal article" date="2015" name="J. Microbiol.">
        <title>Sphingosinicella ginsenosidimutans sp. nov., with ginsenoside converting activity.</title>
        <authorList>
            <person name="Kim J.K."/>
            <person name="Kang M.S."/>
            <person name="Park S.C."/>
            <person name="Kim K.M."/>
            <person name="Choi K."/>
            <person name="Yoon M.H."/>
            <person name="Im W.T."/>
        </authorList>
    </citation>
    <scope>NUCLEOTIDE SEQUENCE [LARGE SCALE GENOMIC DNA]</scope>
    <source>
        <strain evidence="2 3">BS-11</strain>
    </source>
</reference>
<accession>A0A5C6TQ56</accession>
<dbReference type="InterPro" id="IPR014710">
    <property type="entry name" value="RmlC-like_jellyroll"/>
</dbReference>
<dbReference type="EMBL" id="VOQQ01000001">
    <property type="protein sequence ID" value="TXC62379.1"/>
    <property type="molecule type" value="Genomic_DNA"/>
</dbReference>
<dbReference type="RefSeq" id="WP_147041767.1">
    <property type="nucleotide sequence ID" value="NZ_BAABIR010000001.1"/>
</dbReference>
<dbReference type="Proteomes" id="UP000321249">
    <property type="component" value="Unassembled WGS sequence"/>
</dbReference>
<dbReference type="AlphaFoldDB" id="A0A5C6TQ56"/>
<comment type="caution">
    <text evidence="2">The sequence shown here is derived from an EMBL/GenBank/DDBJ whole genome shotgun (WGS) entry which is preliminary data.</text>
</comment>
<feature type="region of interest" description="Disordered" evidence="1">
    <location>
        <begin position="1"/>
        <end position="20"/>
    </location>
</feature>
<dbReference type="Gene3D" id="2.60.120.10">
    <property type="entry name" value="Jelly Rolls"/>
    <property type="match status" value="2"/>
</dbReference>
<protein>
    <recommendedName>
        <fullName evidence="4">Cupin domain-containing protein</fullName>
    </recommendedName>
</protein>
<dbReference type="InterPro" id="IPR047183">
    <property type="entry name" value="GDO-like"/>
</dbReference>
<dbReference type="SUPFAM" id="SSF51182">
    <property type="entry name" value="RmlC-like cupins"/>
    <property type="match status" value="1"/>
</dbReference>
<name>A0A5C6TQ56_9SPHN</name>
<sequence length="373" mass="41584">MTELTPQFLDRSGAQPSGPEIWPALVVPRASIEREIERLADLDRPDNGRRASAVVHPYAKAPGLGLAPGTDVTINVLKPGEESAPIRRNSNQLEMCVRGTGVVEVSGEQIRLEKWDVCNIPSMQVYRHRNTGDDLFVCFTYSNAPVLEKLGVHYVEEDPDPSIIRRPRPTEPWKPQESAFEVDLETGGAKMRSYEYLVDIDVVESKALHWPWAKVRENLPFAPRTNNRGIMLLYNPATERRNGTTHSFFATMSGGTRSNRPPEVKRGHRHSSSSINYYFLGNGGKSVVDGQTYEWGVGDLMLSAPGWSEHAHYMGSPDGSPVDQGTLTVQDHPMHIAIESLIWQEEMDGRIHALGSEAGVKNYIGPRRKIVQP</sequence>
<dbReference type="OrthoDB" id="285029at2"/>
<evidence type="ECO:0000313" key="3">
    <source>
        <dbReference type="Proteomes" id="UP000321249"/>
    </source>
</evidence>
<feature type="region of interest" description="Disordered" evidence="1">
    <location>
        <begin position="248"/>
        <end position="269"/>
    </location>
</feature>